<keyword evidence="2 3" id="KW-0040">ANK repeat</keyword>
<dbReference type="GO" id="GO:0004672">
    <property type="term" value="F:protein kinase activity"/>
    <property type="evidence" value="ECO:0007669"/>
    <property type="project" value="InterPro"/>
</dbReference>
<dbReference type="EMBL" id="VXIT01000004">
    <property type="protein sequence ID" value="KAA6413476.1"/>
    <property type="molecule type" value="Genomic_DNA"/>
</dbReference>
<dbReference type="InterPro" id="IPR000719">
    <property type="entry name" value="Prot_kinase_dom"/>
</dbReference>
<name>A0A5M8PVP6_9LECA</name>
<proteinExistence type="predicted"/>
<feature type="repeat" description="ANK" evidence="3">
    <location>
        <begin position="661"/>
        <end position="693"/>
    </location>
</feature>
<reference evidence="6 7" key="1">
    <citation type="submission" date="2019-09" db="EMBL/GenBank/DDBJ databases">
        <title>The hologenome of the rock-dwelling lichen Lasallia pustulata.</title>
        <authorList>
            <person name="Greshake Tzovaras B."/>
            <person name="Segers F."/>
            <person name="Bicker A."/>
            <person name="Dal Grande F."/>
            <person name="Otte J."/>
            <person name="Hankeln T."/>
            <person name="Schmitt I."/>
            <person name="Ebersberger I."/>
        </authorList>
    </citation>
    <scope>NUCLEOTIDE SEQUENCE [LARGE SCALE GENOMIC DNA]</scope>
    <source>
        <strain evidence="6">A1-1</strain>
    </source>
</reference>
<dbReference type="PANTHER" id="PTHR24126">
    <property type="entry name" value="ANKYRIN REPEAT, PH AND SEC7 DOMAIN CONTAINING PROTEIN SECG-RELATED"/>
    <property type="match status" value="1"/>
</dbReference>
<feature type="repeat" description="ANK" evidence="3">
    <location>
        <begin position="826"/>
        <end position="858"/>
    </location>
</feature>
<dbReference type="Proteomes" id="UP000324767">
    <property type="component" value="Unassembled WGS sequence"/>
</dbReference>
<feature type="repeat" description="ANK" evidence="3">
    <location>
        <begin position="760"/>
        <end position="792"/>
    </location>
</feature>
<dbReference type="Pfam" id="PF00023">
    <property type="entry name" value="Ank"/>
    <property type="match status" value="2"/>
</dbReference>
<dbReference type="SMART" id="SM00220">
    <property type="entry name" value="S_TKc"/>
    <property type="match status" value="1"/>
</dbReference>
<dbReference type="Pfam" id="PF12796">
    <property type="entry name" value="Ank_2"/>
    <property type="match status" value="3"/>
</dbReference>
<dbReference type="PRINTS" id="PR01415">
    <property type="entry name" value="ANKYRIN"/>
</dbReference>
<feature type="repeat" description="ANK" evidence="3">
    <location>
        <begin position="859"/>
        <end position="891"/>
    </location>
</feature>
<dbReference type="SUPFAM" id="SSF56112">
    <property type="entry name" value="Protein kinase-like (PK-like)"/>
    <property type="match status" value="1"/>
</dbReference>
<evidence type="ECO:0000259" key="5">
    <source>
        <dbReference type="PROSITE" id="PS50011"/>
    </source>
</evidence>
<dbReference type="SMART" id="SM00248">
    <property type="entry name" value="ANK"/>
    <property type="match status" value="13"/>
</dbReference>
<protein>
    <recommendedName>
        <fullName evidence="5">Protein kinase domain-containing protein</fullName>
    </recommendedName>
</protein>
<dbReference type="AlphaFoldDB" id="A0A5M8PVP6"/>
<comment type="caution">
    <text evidence="6">The sequence shown here is derived from an EMBL/GenBank/DDBJ whole genome shotgun (WGS) entry which is preliminary data.</text>
</comment>
<dbReference type="Pfam" id="PF00069">
    <property type="entry name" value="Pkinase"/>
    <property type="match status" value="1"/>
</dbReference>
<dbReference type="Pfam" id="PF13637">
    <property type="entry name" value="Ank_4"/>
    <property type="match status" value="1"/>
</dbReference>
<dbReference type="PANTHER" id="PTHR24126:SF14">
    <property type="entry name" value="ANK_REP_REGION DOMAIN-CONTAINING PROTEIN"/>
    <property type="match status" value="1"/>
</dbReference>
<feature type="domain" description="Protein kinase" evidence="5">
    <location>
        <begin position="45"/>
        <end position="315"/>
    </location>
</feature>
<feature type="repeat" description="ANK" evidence="3">
    <location>
        <begin position="694"/>
        <end position="726"/>
    </location>
</feature>
<dbReference type="PROSITE" id="PS50011">
    <property type="entry name" value="PROTEIN_KINASE_DOM"/>
    <property type="match status" value="1"/>
</dbReference>
<dbReference type="Gene3D" id="1.25.40.20">
    <property type="entry name" value="Ankyrin repeat-containing domain"/>
    <property type="match status" value="5"/>
</dbReference>
<gene>
    <name evidence="6" type="ORF">FRX48_03222</name>
</gene>
<feature type="repeat" description="ANK" evidence="3">
    <location>
        <begin position="529"/>
        <end position="561"/>
    </location>
</feature>
<feature type="repeat" description="ANK" evidence="3">
    <location>
        <begin position="496"/>
        <end position="528"/>
    </location>
</feature>
<evidence type="ECO:0000256" key="1">
    <source>
        <dbReference type="ARBA" id="ARBA00022737"/>
    </source>
</evidence>
<feature type="repeat" description="ANK" evidence="3">
    <location>
        <begin position="595"/>
        <end position="627"/>
    </location>
</feature>
<feature type="compositionally biased region" description="Basic and acidic residues" evidence="4">
    <location>
        <begin position="380"/>
        <end position="390"/>
    </location>
</feature>
<organism evidence="6 7">
    <name type="scientific">Lasallia pustulata</name>
    <dbReference type="NCBI Taxonomy" id="136370"/>
    <lineage>
        <taxon>Eukaryota</taxon>
        <taxon>Fungi</taxon>
        <taxon>Dikarya</taxon>
        <taxon>Ascomycota</taxon>
        <taxon>Pezizomycotina</taxon>
        <taxon>Lecanoromycetes</taxon>
        <taxon>OSLEUM clade</taxon>
        <taxon>Umbilicariomycetidae</taxon>
        <taxon>Umbilicariales</taxon>
        <taxon>Umbilicariaceae</taxon>
        <taxon>Lasallia</taxon>
    </lineage>
</organism>
<accession>A0A5M8PVP6</accession>
<dbReference type="GO" id="GO:0005524">
    <property type="term" value="F:ATP binding"/>
    <property type="evidence" value="ECO:0007669"/>
    <property type="project" value="InterPro"/>
</dbReference>
<dbReference type="InterPro" id="IPR036770">
    <property type="entry name" value="Ankyrin_rpt-contain_sf"/>
</dbReference>
<feature type="repeat" description="ANK" evidence="3">
    <location>
        <begin position="562"/>
        <end position="594"/>
    </location>
</feature>
<dbReference type="InterPro" id="IPR011009">
    <property type="entry name" value="Kinase-like_dom_sf"/>
</dbReference>
<feature type="region of interest" description="Disordered" evidence="4">
    <location>
        <begin position="368"/>
        <end position="440"/>
    </location>
</feature>
<feature type="repeat" description="ANK" evidence="3">
    <location>
        <begin position="793"/>
        <end position="825"/>
    </location>
</feature>
<evidence type="ECO:0000313" key="7">
    <source>
        <dbReference type="Proteomes" id="UP000324767"/>
    </source>
</evidence>
<dbReference type="PROSITE" id="PS00108">
    <property type="entry name" value="PROTEIN_KINASE_ST"/>
    <property type="match status" value="1"/>
</dbReference>
<keyword evidence="1" id="KW-0677">Repeat</keyword>
<feature type="compositionally biased region" description="Basic and acidic residues" evidence="4">
    <location>
        <begin position="412"/>
        <end position="440"/>
    </location>
</feature>
<evidence type="ECO:0000256" key="3">
    <source>
        <dbReference type="PROSITE-ProRule" id="PRU00023"/>
    </source>
</evidence>
<dbReference type="InterPro" id="IPR008271">
    <property type="entry name" value="Ser/Thr_kinase_AS"/>
</dbReference>
<dbReference type="SUPFAM" id="SSF48403">
    <property type="entry name" value="Ankyrin repeat"/>
    <property type="match status" value="2"/>
</dbReference>
<evidence type="ECO:0000256" key="2">
    <source>
        <dbReference type="ARBA" id="ARBA00023043"/>
    </source>
</evidence>
<feature type="repeat" description="ANK" evidence="3">
    <location>
        <begin position="628"/>
        <end position="660"/>
    </location>
</feature>
<dbReference type="Gene3D" id="1.10.510.10">
    <property type="entry name" value="Transferase(Phosphotransferase) domain 1"/>
    <property type="match status" value="1"/>
</dbReference>
<evidence type="ECO:0000313" key="6">
    <source>
        <dbReference type="EMBL" id="KAA6413476.1"/>
    </source>
</evidence>
<dbReference type="PROSITE" id="PS50297">
    <property type="entry name" value="ANK_REP_REGION"/>
    <property type="match status" value="12"/>
</dbReference>
<dbReference type="OrthoDB" id="10252171at2759"/>
<dbReference type="PROSITE" id="PS50088">
    <property type="entry name" value="ANK_REPEAT"/>
    <property type="match status" value="13"/>
</dbReference>
<dbReference type="InterPro" id="IPR002110">
    <property type="entry name" value="Ankyrin_rpt"/>
</dbReference>
<feature type="repeat" description="ANK" evidence="3">
    <location>
        <begin position="892"/>
        <end position="924"/>
    </location>
</feature>
<sequence length="987" mass="109544">MASAASDLLAHFKLEAEIFPTYTSHILYRDDHAHGRRKEKVEKRWYKDKVLGHGSFGEVCLEVCRQGDNIVDTRAVKKIEKAKMRSWEVDYERELLALAKFSKLQDKEEDVLVKFFGYFENADAVFLAMEYFSSGDLAQYLEGPLSEPEIKQITRDVVEGLRIMHAEGFAHRDLKPNNIFVVKKFPESWWVKIGDFGMAKRDGEHTDLRTWGGTPNYQAPEFNGFVEELEETSIHTNAVDMWLLGCVVYSLATKGAVPFPTPLAVNKFCNGKLPFPDKALSMKLTNSGIQFVKDLLVRLPSERLTAETAQHAPWLQKGHESFQSPSHPTALSQQHSGIAKLPHPAPIDRMATNSTQDAAPFLLPIHPKTFATGGNSTARPSKDPKLDQLRVEPTNVSSESLDAWRRSPKSYHAMEENLIGKDNEKERSEEGGEERDGDRVFELSTHNTRDHERLSITPLRRTVLPPISVSLQEAERGEATRLLRDAGFDFDAPNYSPKSAWFWAAKHGYKAVTLLLLEKGADIEVKDNDGNTALHCAACNGHEAVARLFLEKGVDIEVKGNNGRTALHLAAFDDHEAMARLLLEKRAGLEVKNNDGWTALHVAARNDHDAVARLFLEKGAGLEVKNNDGWTALHVAAWNGHEAVARLFLEKGAGLEVKDNDGWTALHAAARNDHEAVARLFLEKEAGLEVKNNDGWTALHVAGRNDHEVVARLFLEKGAGLEVKDSDGWTALHVAARNDHEAVARLFLEKGAGLEVKDNDGWTALHVAARNDHEAVARLFLEKGADIEAKGNDGWTALHVAARNDHEAVARLFLEKGAGLEVKNNDGWTALHVAARNDHEAVARLFLEKEADIEVKDNDGRAALHIAACNGHEAVARLFLEKGAGLEVKANDGWTALHFAASNGHEAVICLLLDKGADIRARNTPEKPSSGALEHIPKLTTSPTHSIYEIQHSAITAHVSSSLHKSFNICSTHSLRLQFPFKRFWNF</sequence>
<evidence type="ECO:0000256" key="4">
    <source>
        <dbReference type="SAM" id="MobiDB-lite"/>
    </source>
</evidence>
<feature type="repeat" description="ANK" evidence="3">
    <location>
        <begin position="727"/>
        <end position="759"/>
    </location>
</feature>